<proteinExistence type="predicted"/>
<name>A0A1G7FTS1_9SPHN</name>
<evidence type="ECO:0000313" key="2">
    <source>
        <dbReference type="EMBL" id="MWC42555.1"/>
    </source>
</evidence>
<dbReference type="Proteomes" id="UP000323502">
    <property type="component" value="Unassembled WGS sequence"/>
</dbReference>
<feature type="signal peptide" evidence="1">
    <location>
        <begin position="1"/>
        <end position="20"/>
    </location>
</feature>
<sequence length="121" mass="13137">MRAPWLLAALALPFALGAAAKDPLAGRVAGKPVNCIDTGMVGNGPIIVDNKTILYQRGRRTWKTSPIGACPALRPLTTLIVIQYGSQLCRNDRFRVLEPGVSIPSAVCRFDAFTPYDRVKK</sequence>
<dbReference type="OrthoDB" id="7596589at2"/>
<organism evidence="3 4">
    <name type="scientific">Sphingomonas carotinifaciens</name>
    <dbReference type="NCBI Taxonomy" id="1166323"/>
    <lineage>
        <taxon>Bacteria</taxon>
        <taxon>Pseudomonadati</taxon>
        <taxon>Pseudomonadota</taxon>
        <taxon>Alphaproteobacteria</taxon>
        <taxon>Sphingomonadales</taxon>
        <taxon>Sphingomonadaceae</taxon>
        <taxon>Sphingomonas</taxon>
    </lineage>
</organism>
<reference evidence="2 5" key="2">
    <citation type="submission" date="2019-12" db="EMBL/GenBank/DDBJ databases">
        <authorList>
            <person name="Zheng J."/>
        </authorList>
    </citation>
    <scope>NUCLEOTIDE SEQUENCE [LARGE SCALE GENOMIC DNA]</scope>
    <source>
        <strain evidence="2 5">DSM 27347</strain>
    </source>
</reference>
<gene>
    <name evidence="2" type="ORF">GQR91_02630</name>
    <name evidence="3" type="ORF">SAMN05216557_101550</name>
</gene>
<dbReference type="EMBL" id="WSUT01000005">
    <property type="protein sequence ID" value="MWC42555.1"/>
    <property type="molecule type" value="Genomic_DNA"/>
</dbReference>
<accession>A0A1G7FTS1</accession>
<feature type="chain" id="PRO_5036019082" evidence="1">
    <location>
        <begin position="21"/>
        <end position="121"/>
    </location>
</feature>
<reference evidence="3 4" key="1">
    <citation type="submission" date="2016-10" db="EMBL/GenBank/DDBJ databases">
        <authorList>
            <person name="Varghese N."/>
            <person name="Submissions S."/>
        </authorList>
    </citation>
    <scope>NUCLEOTIDE SEQUENCE [LARGE SCALE GENOMIC DNA]</scope>
    <source>
        <strain evidence="3 4">S7-754</strain>
    </source>
</reference>
<dbReference type="RefSeq" id="WP_149681049.1">
    <property type="nucleotide sequence ID" value="NZ_FNBI01000001.1"/>
</dbReference>
<dbReference type="Proteomes" id="UP000436801">
    <property type="component" value="Unassembled WGS sequence"/>
</dbReference>
<dbReference type="AlphaFoldDB" id="A0A1G7FTS1"/>
<evidence type="ECO:0000313" key="5">
    <source>
        <dbReference type="Proteomes" id="UP000436801"/>
    </source>
</evidence>
<evidence type="ECO:0000313" key="4">
    <source>
        <dbReference type="Proteomes" id="UP000323502"/>
    </source>
</evidence>
<keyword evidence="1" id="KW-0732">Signal</keyword>
<protein>
    <submittedName>
        <fullName evidence="3">Uncharacterized protein</fullName>
    </submittedName>
</protein>
<evidence type="ECO:0000256" key="1">
    <source>
        <dbReference type="SAM" id="SignalP"/>
    </source>
</evidence>
<dbReference type="EMBL" id="FNBI01000001">
    <property type="protein sequence ID" value="SDE79313.1"/>
    <property type="molecule type" value="Genomic_DNA"/>
</dbReference>
<evidence type="ECO:0000313" key="3">
    <source>
        <dbReference type="EMBL" id="SDE79313.1"/>
    </source>
</evidence>
<keyword evidence="4" id="KW-1185">Reference proteome</keyword>